<organism evidence="1">
    <name type="scientific">mine drainage metagenome</name>
    <dbReference type="NCBI Taxonomy" id="410659"/>
    <lineage>
        <taxon>unclassified sequences</taxon>
        <taxon>metagenomes</taxon>
        <taxon>ecological metagenomes</taxon>
    </lineage>
</organism>
<dbReference type="Gene3D" id="3.40.1260.10">
    <property type="entry name" value="DsrEFH-like"/>
    <property type="match status" value="1"/>
</dbReference>
<evidence type="ECO:0000313" key="1">
    <source>
        <dbReference type="EMBL" id="EQD36698.1"/>
    </source>
</evidence>
<protein>
    <submittedName>
        <fullName evidence="1">Protein containing DUF1291</fullName>
    </submittedName>
</protein>
<proteinExistence type="predicted"/>
<gene>
    <name evidence="1" type="ORF">B2A_12059</name>
</gene>
<name>T0YUL3_9ZZZZ</name>
<sequence length="121" mass="13508">MAKALFLILTGKENPSRADLGLISASRSVDKKRYEDLKVIFFGASEEYVTDLKGPALDAFKILYNAGAVDSACIAVAERMGKKEKTRINGHKTAPSWRAHCTLRKRRISGNKFLKFTNMKN</sequence>
<dbReference type="InterPro" id="IPR027396">
    <property type="entry name" value="DsrEFH-like"/>
</dbReference>
<dbReference type="AlphaFoldDB" id="T0YUL3"/>
<reference evidence="1" key="2">
    <citation type="journal article" date="2014" name="ISME J.">
        <title>Microbial stratification in low pH oxic and suboxic macroscopic growths along an acid mine drainage.</title>
        <authorList>
            <person name="Mendez-Garcia C."/>
            <person name="Mesa V."/>
            <person name="Sprenger R.R."/>
            <person name="Richter M."/>
            <person name="Diez M.S."/>
            <person name="Solano J."/>
            <person name="Bargiela R."/>
            <person name="Golyshina O.V."/>
            <person name="Manteca A."/>
            <person name="Ramos J.L."/>
            <person name="Gallego J.R."/>
            <person name="Llorente I."/>
            <person name="Martins Dos Santos V.A."/>
            <person name="Jensen O.N."/>
            <person name="Pelaez A.I."/>
            <person name="Sanchez J."/>
            <person name="Ferrer M."/>
        </authorList>
    </citation>
    <scope>NUCLEOTIDE SEQUENCE</scope>
</reference>
<dbReference type="EMBL" id="AUZZ01008700">
    <property type="protein sequence ID" value="EQD36698.1"/>
    <property type="molecule type" value="Genomic_DNA"/>
</dbReference>
<comment type="caution">
    <text evidence="1">The sequence shown here is derived from an EMBL/GenBank/DDBJ whole genome shotgun (WGS) entry which is preliminary data.</text>
</comment>
<reference evidence="1" key="1">
    <citation type="submission" date="2013-08" db="EMBL/GenBank/DDBJ databases">
        <authorList>
            <person name="Mendez C."/>
            <person name="Richter M."/>
            <person name="Ferrer M."/>
            <person name="Sanchez J."/>
        </authorList>
    </citation>
    <scope>NUCLEOTIDE SEQUENCE</scope>
</reference>
<accession>T0YUL3</accession>